<feature type="domain" description="AAA+ ATPase" evidence="10">
    <location>
        <begin position="35"/>
        <end position="168"/>
    </location>
</feature>
<feature type="region of interest" description="Head domain (RuvB-H)" evidence="9">
    <location>
        <begin position="234"/>
        <end position="309"/>
    </location>
</feature>
<evidence type="ECO:0000256" key="3">
    <source>
        <dbReference type="ARBA" id="ARBA00022763"/>
    </source>
</evidence>
<dbReference type="Pfam" id="PF17864">
    <property type="entry name" value="AAA_lid_4"/>
    <property type="match status" value="1"/>
</dbReference>
<dbReference type="RefSeq" id="WP_343251257.1">
    <property type="nucleotide sequence ID" value="NZ_HG937516.1"/>
</dbReference>
<protein>
    <recommendedName>
        <fullName evidence="9">Holliday junction branch migration complex subunit RuvB</fullName>
        <ecNumber evidence="9">3.6.4.-</ecNumber>
    </recommendedName>
</protein>
<dbReference type="GO" id="GO:0006310">
    <property type="term" value="P:DNA recombination"/>
    <property type="evidence" value="ECO:0007669"/>
    <property type="project" value="UniProtKB-UniRule"/>
</dbReference>
<dbReference type="SUPFAM" id="SSF52540">
    <property type="entry name" value="P-loop containing nucleoside triphosphate hydrolases"/>
    <property type="match status" value="1"/>
</dbReference>
<feature type="binding site" evidence="9">
    <location>
        <position position="293"/>
    </location>
    <ligand>
        <name>DNA</name>
        <dbReference type="ChEBI" id="CHEBI:16991"/>
    </ligand>
</feature>
<keyword evidence="6 9" id="KW-0238">DNA-binding</keyword>
<dbReference type="GO" id="GO:0016887">
    <property type="term" value="F:ATP hydrolysis activity"/>
    <property type="evidence" value="ECO:0007669"/>
    <property type="project" value="RHEA"/>
</dbReference>
<evidence type="ECO:0000256" key="5">
    <source>
        <dbReference type="ARBA" id="ARBA00022840"/>
    </source>
</evidence>
<dbReference type="GO" id="GO:0000400">
    <property type="term" value="F:four-way junction DNA binding"/>
    <property type="evidence" value="ECO:0007669"/>
    <property type="project" value="UniProtKB-UniRule"/>
</dbReference>
<comment type="function">
    <text evidence="9">The RuvA-RuvB-RuvC complex processes Holliday junction (HJ) DNA during genetic recombination and DNA repair, while the RuvA-RuvB complex plays an important role in the rescue of blocked DNA replication forks via replication fork reversal (RFR). RuvA specifically binds to HJ cruciform DNA, conferring on it an open structure. The RuvB hexamer acts as an ATP-dependent pump, pulling dsDNA into and through the RuvAB complex. RuvB forms 2 homohexamers on either side of HJ DNA bound by 1 or 2 RuvA tetramers; 4 subunits per hexamer contact DNA at a time. Coordinated motions by a converter formed by DNA-disengaged RuvB subunits stimulates ATP hydrolysis and nucleotide exchange. Immobilization of the converter enables RuvB to convert the ATP-contained energy into a lever motion, pulling 2 nucleotides of DNA out of the RuvA tetramer per ATP hydrolyzed, thus driving DNA branch migration. The RuvB motors rotate together with the DNA substrate, which together with the progressing nucleotide cycle form the mechanistic basis for DNA recombination by continuous HJ branch migration. Branch migration allows RuvC to scan DNA until it finds its consensus sequence, where it cleaves and resolves cruciform DNA.</text>
</comment>
<dbReference type="EMBL" id="HG937516">
    <property type="protein sequence ID" value="CDN40632.1"/>
    <property type="molecule type" value="Genomic_DNA"/>
</dbReference>
<keyword evidence="3 9" id="KW-0227">DNA damage</keyword>
<keyword evidence="2 9" id="KW-0547">Nucleotide-binding</keyword>
<dbReference type="InterPro" id="IPR027417">
    <property type="entry name" value="P-loop_NTPase"/>
</dbReference>
<evidence type="ECO:0000313" key="12">
    <source>
        <dbReference type="Proteomes" id="UP000261764"/>
    </source>
</evidence>
<dbReference type="SMART" id="SM00382">
    <property type="entry name" value="AAA"/>
    <property type="match status" value="1"/>
</dbReference>
<feature type="binding site" evidence="9">
    <location>
        <position position="51"/>
    </location>
    <ligand>
        <name>ATP</name>
        <dbReference type="ChEBI" id="CHEBI:30616"/>
    </ligand>
</feature>
<comment type="caution">
    <text evidence="9">Lacks conserved residue(s) required for the propagation of feature annotation.</text>
</comment>
<dbReference type="GO" id="GO:0048476">
    <property type="term" value="C:Holliday junction resolvase complex"/>
    <property type="evidence" value="ECO:0007669"/>
    <property type="project" value="UniProtKB-UniRule"/>
</dbReference>
<dbReference type="CDD" id="cd00009">
    <property type="entry name" value="AAA"/>
    <property type="match status" value="1"/>
</dbReference>
<dbReference type="InterPro" id="IPR004605">
    <property type="entry name" value="DNA_helicase_Holl-junc_RuvB"/>
</dbReference>
<feature type="binding site" evidence="9">
    <location>
        <position position="202"/>
    </location>
    <ligand>
        <name>ATP</name>
        <dbReference type="ChEBI" id="CHEBI:30616"/>
    </ligand>
</feature>
<dbReference type="Gene3D" id="1.10.10.10">
    <property type="entry name" value="Winged helix-like DNA-binding domain superfamily/Winged helix DNA-binding domain"/>
    <property type="match status" value="1"/>
</dbReference>
<name>A0A292IJA1_9MOLU</name>
<feature type="binding site" evidence="9">
    <location>
        <position position="4"/>
    </location>
    <ligand>
        <name>ATP</name>
        <dbReference type="ChEBI" id="CHEBI:30616"/>
    </ligand>
</feature>
<feature type="binding site" evidence="9">
    <location>
        <position position="50"/>
    </location>
    <ligand>
        <name>ATP</name>
        <dbReference type="ChEBI" id="CHEBI:30616"/>
    </ligand>
</feature>
<comment type="similarity">
    <text evidence="9">Belongs to the RuvB family.</text>
</comment>
<evidence type="ECO:0000259" key="10">
    <source>
        <dbReference type="SMART" id="SM00382"/>
    </source>
</evidence>
<dbReference type="PANTHER" id="PTHR42848">
    <property type="match status" value="1"/>
</dbReference>
<feature type="binding site" evidence="9">
    <location>
        <position position="46"/>
    </location>
    <ligand>
        <name>ATP</name>
        <dbReference type="ChEBI" id="CHEBI:30616"/>
    </ligand>
</feature>
<comment type="catalytic activity">
    <reaction evidence="9">
        <text>ATP + H2O = ADP + phosphate + H(+)</text>
        <dbReference type="Rhea" id="RHEA:13065"/>
        <dbReference type="ChEBI" id="CHEBI:15377"/>
        <dbReference type="ChEBI" id="CHEBI:15378"/>
        <dbReference type="ChEBI" id="CHEBI:30616"/>
        <dbReference type="ChEBI" id="CHEBI:43474"/>
        <dbReference type="ChEBI" id="CHEBI:456216"/>
    </reaction>
</comment>
<evidence type="ECO:0000256" key="6">
    <source>
        <dbReference type="ARBA" id="ARBA00023125"/>
    </source>
</evidence>
<keyword evidence="5 9" id="KW-0067">ATP-binding</keyword>
<reference evidence="11 12" key="1">
    <citation type="journal article" date="2015" name="Clin. Infect. Dis.">
        <title>Genomic Investigations unmask Mycoplasma amphoriforme, a new respiratory pathogen.</title>
        <authorList>
            <person name="Gillespie S.H."/>
            <person name="Ling C.L."/>
            <person name="Oravcova K."/>
            <person name="Pinheiro M."/>
            <person name="Wells L."/>
            <person name="Bryant J.M."/>
            <person name="McHugh T.D."/>
            <person name="Bebear C."/>
            <person name="Webster D."/>
            <person name="Harris S.R."/>
            <person name="Seth-Smith H.M."/>
            <person name="Thomson N.R."/>
        </authorList>
    </citation>
    <scope>NUCLEOTIDE SEQUENCE [LARGE SCALE GENOMIC DNA]</scope>
    <source>
        <strain evidence="11 12">A39</strain>
    </source>
</reference>
<dbReference type="Gene3D" id="3.40.50.300">
    <property type="entry name" value="P-loop containing nucleotide triphosphate hydrolases"/>
    <property type="match status" value="1"/>
</dbReference>
<feature type="binding site" evidence="9">
    <location>
        <position position="288"/>
    </location>
    <ligand>
        <name>DNA</name>
        <dbReference type="ChEBI" id="CHEBI:16991"/>
    </ligand>
</feature>
<evidence type="ECO:0000256" key="7">
    <source>
        <dbReference type="ARBA" id="ARBA00023172"/>
    </source>
</evidence>
<accession>A0A292IJA1</accession>
<comment type="subunit">
    <text evidence="9">Homohexamer. Forms an RuvA(8)-RuvB(12)-Holliday junction (HJ) complex. HJ DNA is sandwiched between 2 RuvA tetramers; dsDNA enters through RuvA and exits via RuvB. An RuvB hexamer assembles on each DNA strand where it exits the tetramer. Each RuvB hexamer is contacted by two RuvA subunits (via domain III) on 2 adjacent RuvB subunits; this complex drives branch migration. In the full resolvosome a probable DNA-RuvA(4)-RuvB(12)-RuvC(2) complex forms which resolves the HJ.</text>
</comment>
<proteinExistence type="inferred from homology"/>
<dbReference type="AlphaFoldDB" id="A0A292IJA1"/>
<feature type="binding site" evidence="9">
    <location>
        <position position="5"/>
    </location>
    <ligand>
        <name>ATP</name>
        <dbReference type="ChEBI" id="CHEBI:30616"/>
    </ligand>
</feature>
<dbReference type="InterPro" id="IPR008823">
    <property type="entry name" value="RuvB_wg_C"/>
</dbReference>
<dbReference type="Pfam" id="PF05491">
    <property type="entry name" value="WHD_RuvB"/>
    <property type="match status" value="1"/>
</dbReference>
<keyword evidence="4 9" id="KW-0378">Hydrolase</keyword>
<dbReference type="HAMAP" id="MF_00016">
    <property type="entry name" value="DNA_HJ_migration_RuvB"/>
    <property type="match status" value="1"/>
</dbReference>
<keyword evidence="8 9" id="KW-0234">DNA repair</keyword>
<dbReference type="GO" id="GO:0005737">
    <property type="term" value="C:cytoplasm"/>
    <property type="evidence" value="ECO:0007669"/>
    <property type="project" value="UniProtKB-SubCell"/>
</dbReference>
<keyword evidence="1 9" id="KW-0963">Cytoplasm</keyword>
<keyword evidence="12" id="KW-1185">Reference proteome</keyword>
<dbReference type="PANTHER" id="PTHR42848:SF1">
    <property type="entry name" value="HOLLIDAY JUNCTION BRANCH MIGRATION COMPLEX SUBUNIT RUVB"/>
    <property type="match status" value="1"/>
</dbReference>
<feature type="binding site" evidence="9">
    <location>
        <position position="49"/>
    </location>
    <ligand>
        <name>ATP</name>
        <dbReference type="ChEBI" id="CHEBI:30616"/>
    </ligand>
</feature>
<evidence type="ECO:0000256" key="1">
    <source>
        <dbReference type="ARBA" id="ARBA00022490"/>
    </source>
</evidence>
<evidence type="ECO:0000256" key="4">
    <source>
        <dbReference type="ARBA" id="ARBA00022801"/>
    </source>
</evidence>
<dbReference type="Gene3D" id="1.10.8.60">
    <property type="match status" value="1"/>
</dbReference>
<dbReference type="InterPro" id="IPR041445">
    <property type="entry name" value="AAA_lid_4"/>
</dbReference>
<dbReference type="NCBIfam" id="NF000868">
    <property type="entry name" value="PRK00080.1"/>
    <property type="match status" value="1"/>
</dbReference>
<feature type="binding site" evidence="9">
    <location>
        <position position="50"/>
    </location>
    <ligand>
        <name>Mg(2+)</name>
        <dbReference type="ChEBI" id="CHEBI:18420"/>
    </ligand>
</feature>
<dbReference type="InterPro" id="IPR008824">
    <property type="entry name" value="RuvB-like_N"/>
</dbReference>
<gene>
    <name evidence="9" type="primary">ruvB</name>
    <name evidence="11" type="ORF">MAMA39_05140</name>
</gene>
<feature type="binding site" evidence="9">
    <location>
        <position position="165"/>
    </location>
    <ligand>
        <name>ATP</name>
        <dbReference type="ChEBI" id="CHEBI:30616"/>
    </ligand>
</feature>
<organism evidence="11 12">
    <name type="scientific">Mycoplasma amphoriforme A39</name>
    <dbReference type="NCBI Taxonomy" id="572419"/>
    <lineage>
        <taxon>Bacteria</taxon>
        <taxon>Bacillati</taxon>
        <taxon>Mycoplasmatota</taxon>
        <taxon>Mollicutes</taxon>
        <taxon>Mycoplasmataceae</taxon>
        <taxon>Mycoplasma</taxon>
    </lineage>
</organism>
<comment type="subcellular location">
    <subcellularLocation>
        <location evidence="9">Cytoplasm</location>
    </subcellularLocation>
</comment>
<dbReference type="SUPFAM" id="SSF46785">
    <property type="entry name" value="Winged helix' DNA-binding domain"/>
    <property type="match status" value="1"/>
</dbReference>
<evidence type="ECO:0000256" key="8">
    <source>
        <dbReference type="ARBA" id="ARBA00023204"/>
    </source>
</evidence>
<dbReference type="GO" id="GO:0005524">
    <property type="term" value="F:ATP binding"/>
    <property type="evidence" value="ECO:0007669"/>
    <property type="project" value="UniProtKB-UniRule"/>
</dbReference>
<dbReference type="GO" id="GO:0009378">
    <property type="term" value="F:four-way junction helicase activity"/>
    <property type="evidence" value="ECO:0007669"/>
    <property type="project" value="InterPro"/>
</dbReference>
<evidence type="ECO:0000256" key="2">
    <source>
        <dbReference type="ARBA" id="ARBA00022741"/>
    </source>
</evidence>
<keyword evidence="7 9" id="KW-0233">DNA recombination</keyword>
<dbReference type="NCBIfam" id="TIGR00635">
    <property type="entry name" value="ruvB"/>
    <property type="match status" value="1"/>
</dbReference>
<dbReference type="InterPro" id="IPR036388">
    <property type="entry name" value="WH-like_DNA-bd_sf"/>
</dbReference>
<dbReference type="KEGG" id="mamp:MAMA39_05140"/>
<dbReference type="GO" id="GO:0006281">
    <property type="term" value="P:DNA repair"/>
    <property type="evidence" value="ECO:0007669"/>
    <property type="project" value="UniProtKB-UniRule"/>
</dbReference>
<dbReference type="InterPro" id="IPR036390">
    <property type="entry name" value="WH_DNA-bd_sf"/>
</dbReference>
<evidence type="ECO:0000256" key="9">
    <source>
        <dbReference type="HAMAP-Rule" id="MF_00016"/>
    </source>
</evidence>
<sequence>MNVIRPKTFSEFIGKENIKDRLQTFIQASIIKKQQLSHTLLYGPPGVGKTSIAMILANSLNTKIKILQAPHLQRPSDLLNALSILNKGDLLFIDEIHALAPNLMEILFPLMEDFSIDIVLGKEFNSKITRMKLPAFTLIGATTQFGKILNPLEERFGIIIHLDYYQFDEIQGIVENHMKKIGLKITDDEFHQLVRNCRCTPRTALRLTERVADYKLLNPNIEVKEILKRLEVYDYGLTKQDINYLRSLAATPSNPLGIKSLSLIIGVDINTLETKIEPYLLKTGLINKTSRGRLITKEGLYYLKNNPLF</sequence>
<dbReference type="Pfam" id="PF05496">
    <property type="entry name" value="RuvB_N"/>
    <property type="match status" value="1"/>
</dbReference>
<dbReference type="EC" id="3.6.4.-" evidence="9"/>
<feature type="binding site" evidence="9">
    <location>
        <begin position="112"/>
        <end position="114"/>
    </location>
    <ligand>
        <name>ATP</name>
        <dbReference type="ChEBI" id="CHEBI:30616"/>
    </ligand>
</feature>
<evidence type="ECO:0000313" key="11">
    <source>
        <dbReference type="EMBL" id="CDN40632.1"/>
    </source>
</evidence>
<comment type="domain">
    <text evidence="9">Has 3 domains, the large (RuvB-L) and small ATPase (RuvB-S) domains and the C-terminal head (RuvB-H) domain. The head domain binds DNA, while the ATPase domains jointly bind ATP, ADP or are empty depending on the state of the subunit in the translocation cycle. During a single DNA translocation step the structure of each domain remains the same, but their relative positions change.</text>
</comment>
<dbReference type="Proteomes" id="UP000261764">
    <property type="component" value="Chromosome I"/>
</dbReference>
<feature type="binding site" evidence="9">
    <location>
        <position position="155"/>
    </location>
    <ligand>
        <name>ATP</name>
        <dbReference type="ChEBI" id="CHEBI:30616"/>
    </ligand>
</feature>
<dbReference type="InterPro" id="IPR003593">
    <property type="entry name" value="AAA+_ATPase"/>
</dbReference>